<accession>A0A0L8IWG9</accession>
<name>A0A0L8IWG9_PSESX</name>
<gene>
    <name evidence="2" type="ORF">ALO91_02052</name>
</gene>
<evidence type="ECO:0008006" key="4">
    <source>
        <dbReference type="Google" id="ProtNLM"/>
    </source>
</evidence>
<dbReference type="PATRIC" id="fig|199198.4.peg.196"/>
<dbReference type="SUPFAM" id="SSF58100">
    <property type="entry name" value="Bacterial hemolysins"/>
    <property type="match status" value="1"/>
</dbReference>
<evidence type="ECO:0000313" key="2">
    <source>
        <dbReference type="EMBL" id="KPW09841.1"/>
    </source>
</evidence>
<organism evidence="2 3">
    <name type="scientific">Pseudomonas syringae pv. aceris</name>
    <dbReference type="NCBI Taxonomy" id="199198"/>
    <lineage>
        <taxon>Bacteria</taxon>
        <taxon>Pseudomonadati</taxon>
        <taxon>Pseudomonadota</taxon>
        <taxon>Gammaproteobacteria</taxon>
        <taxon>Pseudomonadales</taxon>
        <taxon>Pseudomonadaceae</taxon>
        <taxon>Pseudomonas</taxon>
        <taxon>Pseudomonas syringae</taxon>
    </lineage>
</organism>
<dbReference type="RefSeq" id="WP_003406231.1">
    <property type="nucleotide sequence ID" value="NZ_LGAR01000037.1"/>
</dbReference>
<evidence type="ECO:0000313" key="3">
    <source>
        <dbReference type="Proteomes" id="UP000050297"/>
    </source>
</evidence>
<dbReference type="CDD" id="cd22657">
    <property type="entry name" value="ClyA_XaxA-like"/>
    <property type="match status" value="1"/>
</dbReference>
<dbReference type="Proteomes" id="UP000050297">
    <property type="component" value="Unassembled WGS sequence"/>
</dbReference>
<reference evidence="2 3" key="1">
    <citation type="submission" date="2015-09" db="EMBL/GenBank/DDBJ databases">
        <title>Genome announcement of multiple Pseudomonas syringae strains.</title>
        <authorList>
            <person name="Thakur S."/>
            <person name="Wang P.W."/>
            <person name="Gong Y."/>
            <person name="Weir B.S."/>
            <person name="Guttman D.S."/>
        </authorList>
    </citation>
    <scope>NUCLEOTIDE SEQUENCE [LARGE SCALE GENOMIC DNA]</scope>
    <source>
        <strain evidence="2 3">ICMP2802</strain>
    </source>
</reference>
<feature type="coiled-coil region" evidence="1">
    <location>
        <begin position="221"/>
        <end position="255"/>
    </location>
</feature>
<dbReference type="Gene3D" id="1.20.1170.10">
    <property type="match status" value="1"/>
</dbReference>
<dbReference type="NCBIfam" id="NF033928">
    <property type="entry name" value="alph_xenorhab_A"/>
    <property type="match status" value="1"/>
</dbReference>
<proteinExistence type="predicted"/>
<comment type="caution">
    <text evidence="2">The sequence shown here is derived from an EMBL/GenBank/DDBJ whole genome shotgun (WGS) entry which is preliminary data.</text>
</comment>
<keyword evidence="1" id="KW-0175">Coiled coil</keyword>
<dbReference type="EMBL" id="LJPM01000572">
    <property type="protein sequence ID" value="KPW09841.1"/>
    <property type="molecule type" value="Genomic_DNA"/>
</dbReference>
<sequence>MLSQAALLENDTLARVTLKPVEYLNLILDDEKKGGRGAALILTKEDILSLKRYERHALNIPTSLARVEQQLGFTTSSIPGLEPKDMLVTYKAIHNHGKSWLGIEDAIKRSGFTIDLFAAHFSDQGRQIISYIEKMDFARQLGLTVVDLTLEEVRDTSPTPLGQTDQKVCITLAQFLKETASQIKNHQHAASTLAQHIDTFSTVLSVQLIPGINDKVKLAKRSDLDQQISELEKDIEQLTVDIEHKNKEYKAAITNIAWGGFGGPIGVAITGGIFGAQAEKIRKEKNRMIASKNLKVQTLKEKVPLAAAVRSLQILFEDMNIRMMDAHQSATNLKDLWTLLAAYIDSSADELAAISDDQALLIFAIRFQAVVTPWLEIKSMTAQLLKLFESALDQFQHEQQSSLKGQ</sequence>
<evidence type="ECO:0000256" key="1">
    <source>
        <dbReference type="SAM" id="Coils"/>
    </source>
</evidence>
<dbReference type="AlphaFoldDB" id="A0A0L8IWG9"/>
<protein>
    <recommendedName>
        <fullName evidence="4">Binary cytotoxin component</fullName>
    </recommendedName>
</protein>